<accession>A0ABQ7H5F2</accession>
<reference evidence="1" key="1">
    <citation type="submission" date="2017-08" db="EMBL/GenBank/DDBJ databases">
        <authorList>
            <person name="Polle J.E."/>
            <person name="Barry K."/>
            <person name="Cushman J."/>
            <person name="Schmutz J."/>
            <person name="Tran D."/>
            <person name="Hathwaick L.T."/>
            <person name="Yim W.C."/>
            <person name="Jenkins J."/>
            <person name="Mckie-Krisberg Z.M."/>
            <person name="Prochnik S."/>
            <person name="Lindquist E."/>
            <person name="Dockter R.B."/>
            <person name="Adam C."/>
            <person name="Molina H."/>
            <person name="Bunkerborg J."/>
            <person name="Jin E."/>
            <person name="Buchheim M."/>
            <person name="Magnuson J."/>
        </authorList>
    </citation>
    <scope>NUCLEOTIDE SEQUENCE</scope>
    <source>
        <strain evidence="1">CCAP 19/18</strain>
    </source>
</reference>
<keyword evidence="2" id="KW-1185">Reference proteome</keyword>
<dbReference type="EMBL" id="MU069469">
    <property type="protein sequence ID" value="KAF5842081.1"/>
    <property type="molecule type" value="Genomic_DNA"/>
</dbReference>
<name>A0ABQ7H5F2_DUNSA</name>
<gene>
    <name evidence="1" type="ORF">DUNSADRAFT_9340</name>
</gene>
<evidence type="ECO:0000313" key="2">
    <source>
        <dbReference type="Proteomes" id="UP000815325"/>
    </source>
</evidence>
<comment type="caution">
    <text evidence="1">The sequence shown here is derived from an EMBL/GenBank/DDBJ whole genome shotgun (WGS) entry which is preliminary data.</text>
</comment>
<sequence>MLEPEPRKHQTQERMMGQTNKCTVWLLIDSMILPQVHLRKP</sequence>
<dbReference type="Proteomes" id="UP000815325">
    <property type="component" value="Unassembled WGS sequence"/>
</dbReference>
<protein>
    <submittedName>
        <fullName evidence="1">Uncharacterized protein</fullName>
    </submittedName>
</protein>
<proteinExistence type="predicted"/>
<evidence type="ECO:0000313" key="1">
    <source>
        <dbReference type="EMBL" id="KAF5842081.1"/>
    </source>
</evidence>
<organism evidence="1 2">
    <name type="scientific">Dunaliella salina</name>
    <name type="common">Green alga</name>
    <name type="synonym">Protococcus salinus</name>
    <dbReference type="NCBI Taxonomy" id="3046"/>
    <lineage>
        <taxon>Eukaryota</taxon>
        <taxon>Viridiplantae</taxon>
        <taxon>Chlorophyta</taxon>
        <taxon>core chlorophytes</taxon>
        <taxon>Chlorophyceae</taxon>
        <taxon>CS clade</taxon>
        <taxon>Chlamydomonadales</taxon>
        <taxon>Dunaliellaceae</taxon>
        <taxon>Dunaliella</taxon>
    </lineage>
</organism>